<organism evidence="2 3">
    <name type="scientific">Dendrothele bispora (strain CBS 962.96)</name>
    <dbReference type="NCBI Taxonomy" id="1314807"/>
    <lineage>
        <taxon>Eukaryota</taxon>
        <taxon>Fungi</taxon>
        <taxon>Dikarya</taxon>
        <taxon>Basidiomycota</taxon>
        <taxon>Agaricomycotina</taxon>
        <taxon>Agaricomycetes</taxon>
        <taxon>Agaricomycetidae</taxon>
        <taxon>Agaricales</taxon>
        <taxon>Agaricales incertae sedis</taxon>
        <taxon>Dendrothele</taxon>
    </lineage>
</organism>
<feature type="non-terminal residue" evidence="2">
    <location>
        <position position="1"/>
    </location>
</feature>
<evidence type="ECO:0000313" key="2">
    <source>
        <dbReference type="EMBL" id="THU85780.1"/>
    </source>
</evidence>
<accession>A0A4S8LAW8</accession>
<evidence type="ECO:0000313" key="3">
    <source>
        <dbReference type="Proteomes" id="UP000297245"/>
    </source>
</evidence>
<dbReference type="Pfam" id="PF20209">
    <property type="entry name" value="DUF6570"/>
    <property type="match status" value="1"/>
</dbReference>
<gene>
    <name evidence="2" type="ORF">K435DRAFT_589573</name>
</gene>
<dbReference type="AlphaFoldDB" id="A0A4S8LAW8"/>
<dbReference type="EMBL" id="ML179530">
    <property type="protein sequence ID" value="THU85780.1"/>
    <property type="molecule type" value="Genomic_DNA"/>
</dbReference>
<protein>
    <recommendedName>
        <fullName evidence="1">DUF6570 domain-containing protein</fullName>
    </recommendedName>
</protein>
<feature type="non-terminal residue" evidence="2">
    <location>
        <position position="166"/>
    </location>
</feature>
<sequence length="166" mass="18642">FPPQPPQNNLVHKIITEWASDSNPSHIEEAGCAVCGQLKLQTDMNELRTMKNYLHVLTQPGVTRKERKSNSDIVTDIPGPVLDPKCNQICSACRKSLRDGKIPRLSLANGLWIGEVPPQLDNLNFMERLLVQKMRTNCCFVKVSSGMRKMISHVIAFETPVAKVYD</sequence>
<dbReference type="OrthoDB" id="3202965at2759"/>
<name>A0A4S8LAW8_DENBC</name>
<keyword evidence="3" id="KW-1185">Reference proteome</keyword>
<dbReference type="Proteomes" id="UP000297245">
    <property type="component" value="Unassembled WGS sequence"/>
</dbReference>
<reference evidence="2 3" key="1">
    <citation type="journal article" date="2019" name="Nat. Ecol. Evol.">
        <title>Megaphylogeny resolves global patterns of mushroom evolution.</title>
        <authorList>
            <person name="Varga T."/>
            <person name="Krizsan K."/>
            <person name="Foldi C."/>
            <person name="Dima B."/>
            <person name="Sanchez-Garcia M."/>
            <person name="Sanchez-Ramirez S."/>
            <person name="Szollosi G.J."/>
            <person name="Szarkandi J.G."/>
            <person name="Papp V."/>
            <person name="Albert L."/>
            <person name="Andreopoulos W."/>
            <person name="Angelini C."/>
            <person name="Antonin V."/>
            <person name="Barry K.W."/>
            <person name="Bougher N.L."/>
            <person name="Buchanan P."/>
            <person name="Buyck B."/>
            <person name="Bense V."/>
            <person name="Catcheside P."/>
            <person name="Chovatia M."/>
            <person name="Cooper J."/>
            <person name="Damon W."/>
            <person name="Desjardin D."/>
            <person name="Finy P."/>
            <person name="Geml J."/>
            <person name="Haridas S."/>
            <person name="Hughes K."/>
            <person name="Justo A."/>
            <person name="Karasinski D."/>
            <person name="Kautmanova I."/>
            <person name="Kiss B."/>
            <person name="Kocsube S."/>
            <person name="Kotiranta H."/>
            <person name="LaButti K.M."/>
            <person name="Lechner B.E."/>
            <person name="Liimatainen K."/>
            <person name="Lipzen A."/>
            <person name="Lukacs Z."/>
            <person name="Mihaltcheva S."/>
            <person name="Morgado L.N."/>
            <person name="Niskanen T."/>
            <person name="Noordeloos M.E."/>
            <person name="Ohm R.A."/>
            <person name="Ortiz-Santana B."/>
            <person name="Ovrebo C."/>
            <person name="Racz N."/>
            <person name="Riley R."/>
            <person name="Savchenko A."/>
            <person name="Shiryaev A."/>
            <person name="Soop K."/>
            <person name="Spirin V."/>
            <person name="Szebenyi C."/>
            <person name="Tomsovsky M."/>
            <person name="Tulloss R.E."/>
            <person name="Uehling J."/>
            <person name="Grigoriev I.V."/>
            <person name="Vagvolgyi C."/>
            <person name="Papp T."/>
            <person name="Martin F.M."/>
            <person name="Miettinen O."/>
            <person name="Hibbett D.S."/>
            <person name="Nagy L.G."/>
        </authorList>
    </citation>
    <scope>NUCLEOTIDE SEQUENCE [LARGE SCALE GENOMIC DNA]</scope>
    <source>
        <strain evidence="2 3">CBS 962.96</strain>
    </source>
</reference>
<proteinExistence type="predicted"/>
<evidence type="ECO:0000259" key="1">
    <source>
        <dbReference type="Pfam" id="PF20209"/>
    </source>
</evidence>
<feature type="domain" description="DUF6570" evidence="1">
    <location>
        <begin position="100"/>
        <end position="164"/>
    </location>
</feature>
<dbReference type="InterPro" id="IPR046700">
    <property type="entry name" value="DUF6570"/>
</dbReference>